<dbReference type="EMBL" id="JAUNZN010000001">
    <property type="protein sequence ID" value="KAK4830835.1"/>
    <property type="molecule type" value="Genomic_DNA"/>
</dbReference>
<sequence length="167" mass="17835">MHKLSHEMGADGRGGCQVAGQDGTAWVYKGKLCLTNLDKMTGLVDEGGAVDVVYLNFSNAFHTVSCNILIDKLISYGLGKRTVRWTENLLNGQLQRVVTSGTKSRWRLVTSGVPQGSILGPILFNIFINNLDDGAEHTISKLADDSKLGGVADIPGGCAAIQRGEMS</sequence>
<keyword evidence="3" id="KW-1185">Reference proteome</keyword>
<accession>A0AAN7NRS1</accession>
<organism evidence="2 3">
    <name type="scientific">Mycteria americana</name>
    <name type="common">Wood stork</name>
    <dbReference type="NCBI Taxonomy" id="33587"/>
    <lineage>
        <taxon>Eukaryota</taxon>
        <taxon>Metazoa</taxon>
        <taxon>Chordata</taxon>
        <taxon>Craniata</taxon>
        <taxon>Vertebrata</taxon>
        <taxon>Euteleostomi</taxon>
        <taxon>Archelosauria</taxon>
        <taxon>Archosauria</taxon>
        <taxon>Dinosauria</taxon>
        <taxon>Saurischia</taxon>
        <taxon>Theropoda</taxon>
        <taxon>Coelurosauria</taxon>
        <taxon>Aves</taxon>
        <taxon>Neognathae</taxon>
        <taxon>Neoaves</taxon>
        <taxon>Aequornithes</taxon>
        <taxon>Ciconiiformes</taxon>
        <taxon>Ciconiidae</taxon>
        <taxon>Mycteria</taxon>
    </lineage>
</organism>
<dbReference type="Pfam" id="PF00078">
    <property type="entry name" value="RVT_1"/>
    <property type="match status" value="1"/>
</dbReference>
<dbReference type="PROSITE" id="PS50878">
    <property type="entry name" value="RT_POL"/>
    <property type="match status" value="1"/>
</dbReference>
<evidence type="ECO:0000313" key="2">
    <source>
        <dbReference type="EMBL" id="KAK4830835.1"/>
    </source>
</evidence>
<proteinExistence type="predicted"/>
<evidence type="ECO:0000259" key="1">
    <source>
        <dbReference type="PROSITE" id="PS50878"/>
    </source>
</evidence>
<dbReference type="InterPro" id="IPR000477">
    <property type="entry name" value="RT_dom"/>
</dbReference>
<comment type="caution">
    <text evidence="2">The sequence shown here is derived from an EMBL/GenBank/DDBJ whole genome shotgun (WGS) entry which is preliminary data.</text>
</comment>
<reference evidence="2 3" key="1">
    <citation type="journal article" date="2023" name="J. Hered.">
        <title>Chromosome-level genome of the wood stork (Mycteria americana) provides insight into avian chromosome evolution.</title>
        <authorList>
            <person name="Flamio R. Jr."/>
            <person name="Ramstad K.M."/>
        </authorList>
    </citation>
    <scope>NUCLEOTIDE SEQUENCE [LARGE SCALE GENOMIC DNA]</scope>
    <source>
        <strain evidence="2">JAX WOST 10</strain>
    </source>
</reference>
<evidence type="ECO:0000313" key="3">
    <source>
        <dbReference type="Proteomes" id="UP001333110"/>
    </source>
</evidence>
<dbReference type="AlphaFoldDB" id="A0AAN7NRS1"/>
<dbReference type="Proteomes" id="UP001333110">
    <property type="component" value="Unassembled WGS sequence"/>
</dbReference>
<name>A0AAN7NRS1_MYCAM</name>
<feature type="domain" description="Reverse transcriptase" evidence="1">
    <location>
        <begin position="1"/>
        <end position="167"/>
    </location>
</feature>
<gene>
    <name evidence="2" type="ORF">QYF61_013764</name>
</gene>
<protein>
    <recommendedName>
        <fullName evidence="1">Reverse transcriptase domain-containing protein</fullName>
    </recommendedName>
</protein>
<dbReference type="PANTHER" id="PTHR33332">
    <property type="entry name" value="REVERSE TRANSCRIPTASE DOMAIN-CONTAINING PROTEIN"/>
    <property type="match status" value="1"/>
</dbReference>